<evidence type="ECO:0000256" key="12">
    <source>
        <dbReference type="SAM" id="Phobius"/>
    </source>
</evidence>
<feature type="transmembrane region" description="Helical" evidence="12">
    <location>
        <begin position="741"/>
        <end position="762"/>
    </location>
</feature>
<feature type="transmembrane region" description="Helical" evidence="12">
    <location>
        <begin position="578"/>
        <end position="596"/>
    </location>
</feature>
<dbReference type="PANTHER" id="PTHR13800:SF1">
    <property type="entry name" value="TRANSIENT RECEPTOR POTENTIAL CATION CHANNEL TRPM"/>
    <property type="match status" value="1"/>
</dbReference>
<dbReference type="Pfam" id="PF18139">
    <property type="entry name" value="LSDAT_euk"/>
    <property type="match status" value="1"/>
</dbReference>
<evidence type="ECO:0000256" key="10">
    <source>
        <dbReference type="ARBA" id="ARBA00023136"/>
    </source>
</evidence>
<evidence type="ECO:0000256" key="11">
    <source>
        <dbReference type="ARBA" id="ARBA00023303"/>
    </source>
</evidence>
<dbReference type="InterPro" id="IPR050927">
    <property type="entry name" value="TRPM"/>
</dbReference>
<evidence type="ECO:0000259" key="14">
    <source>
        <dbReference type="Pfam" id="PF25508"/>
    </source>
</evidence>
<dbReference type="Proteomes" id="UP001235939">
    <property type="component" value="Chromosome 06"/>
</dbReference>
<dbReference type="Pfam" id="PF25508">
    <property type="entry name" value="TRPM2"/>
    <property type="match status" value="2"/>
</dbReference>
<proteinExistence type="predicted"/>
<keyword evidence="5" id="KW-0107">Calcium channel</keyword>
<organism evidence="15 16">
    <name type="scientific">Cordylochernes scorpioides</name>
    <dbReference type="NCBI Taxonomy" id="51811"/>
    <lineage>
        <taxon>Eukaryota</taxon>
        <taxon>Metazoa</taxon>
        <taxon>Ecdysozoa</taxon>
        <taxon>Arthropoda</taxon>
        <taxon>Chelicerata</taxon>
        <taxon>Arachnida</taxon>
        <taxon>Pseudoscorpiones</taxon>
        <taxon>Cheliferoidea</taxon>
        <taxon>Chernetidae</taxon>
        <taxon>Cordylochernes</taxon>
    </lineage>
</organism>
<keyword evidence="11" id="KW-0407">Ion channel</keyword>
<dbReference type="PANTHER" id="PTHR13800">
    <property type="entry name" value="TRANSIENT RECEPTOR POTENTIAL CATION CHANNEL, SUBFAMILY M, MEMBER 6"/>
    <property type="match status" value="1"/>
</dbReference>
<feature type="transmembrane region" description="Helical" evidence="12">
    <location>
        <begin position="881"/>
        <end position="906"/>
    </location>
</feature>
<feature type="domain" description="TRPM-like" evidence="14">
    <location>
        <begin position="432"/>
        <end position="549"/>
    </location>
</feature>
<feature type="transmembrane region" description="Helical" evidence="12">
    <location>
        <begin position="774"/>
        <end position="796"/>
    </location>
</feature>
<evidence type="ECO:0000256" key="2">
    <source>
        <dbReference type="ARBA" id="ARBA00022448"/>
    </source>
</evidence>
<evidence type="ECO:0000256" key="7">
    <source>
        <dbReference type="ARBA" id="ARBA00022837"/>
    </source>
</evidence>
<keyword evidence="6 12" id="KW-0812">Transmembrane</keyword>
<accession>A0ABY6KK24</accession>
<keyword evidence="2" id="KW-0813">Transport</keyword>
<reference evidence="15 16" key="1">
    <citation type="submission" date="2022-01" db="EMBL/GenBank/DDBJ databases">
        <title>A chromosomal length assembly of Cordylochernes scorpioides.</title>
        <authorList>
            <person name="Zeh D."/>
            <person name="Zeh J."/>
        </authorList>
    </citation>
    <scope>NUCLEOTIDE SEQUENCE [LARGE SCALE GENOMIC DNA]</scope>
    <source>
        <strain evidence="15">IN4F17</strain>
        <tissue evidence="15">Whole Body</tissue>
    </source>
</reference>
<feature type="transmembrane region" description="Helical" evidence="12">
    <location>
        <begin position="685"/>
        <end position="705"/>
    </location>
</feature>
<keyword evidence="7" id="KW-0106">Calcium</keyword>
<evidence type="ECO:0000256" key="4">
    <source>
        <dbReference type="ARBA" id="ARBA00022568"/>
    </source>
</evidence>
<evidence type="ECO:0000313" key="15">
    <source>
        <dbReference type="EMBL" id="UYV68963.1"/>
    </source>
</evidence>
<feature type="domain" description="TRPM SLOG" evidence="13">
    <location>
        <begin position="1"/>
        <end position="230"/>
    </location>
</feature>
<evidence type="ECO:0000256" key="3">
    <source>
        <dbReference type="ARBA" id="ARBA00022475"/>
    </source>
</evidence>
<evidence type="ECO:0000259" key="13">
    <source>
        <dbReference type="Pfam" id="PF18139"/>
    </source>
</evidence>
<evidence type="ECO:0000256" key="5">
    <source>
        <dbReference type="ARBA" id="ARBA00022673"/>
    </source>
</evidence>
<protein>
    <submittedName>
        <fullName evidence="15">TRPM</fullName>
    </submittedName>
</protein>
<evidence type="ECO:0000256" key="8">
    <source>
        <dbReference type="ARBA" id="ARBA00022989"/>
    </source>
</evidence>
<evidence type="ECO:0000256" key="1">
    <source>
        <dbReference type="ARBA" id="ARBA00004651"/>
    </source>
</evidence>
<evidence type="ECO:0000256" key="9">
    <source>
        <dbReference type="ARBA" id="ARBA00023065"/>
    </source>
</evidence>
<gene>
    <name evidence="15" type="ORF">LAZ67_6001803</name>
</gene>
<feature type="transmembrane region" description="Helical" evidence="12">
    <location>
        <begin position="711"/>
        <end position="729"/>
    </location>
</feature>
<dbReference type="InterPro" id="IPR057366">
    <property type="entry name" value="TRPM-like"/>
</dbReference>
<keyword evidence="9" id="KW-0406">Ion transport</keyword>
<keyword evidence="8 12" id="KW-1133">Transmembrane helix</keyword>
<dbReference type="SUPFAM" id="SSF55811">
    <property type="entry name" value="Nudix"/>
    <property type="match status" value="1"/>
</dbReference>
<sequence length="1301" mass="150770">MQAANTTEMWILTHGVNLGITKAIGDAVHDELKRRAALQCHKHPHQNLHHLPLTLLGVTREDFLAYGDMLDGRSNRVEIENEGNVPEENKYELNADHSHFIVVKDGTISKTGINYFLLRLEQYLGAASLSSYGGAGEQEAAQATTEVPVVALLIQGGYECARTVLEHLKKQLPVVVVRGSGGLADILAYAEYEVRQRPQGIWDAEFVENFLKPEISSKIAHKFPRFRDNNLARNTFRDRILECVRYGEQNQQTYLSVIVLHSHTCDLTRLDEYLLRALFKSQKVEQTNWAAQMQKDLYLTLDWNSPHVAMSEVFLKDPSSKFKVDRAVFEEALLRPNREDFVNLFLEQGFQIHKYLTPRKLKHLFVRVQHQEFFRSVCWEGALGHGLVTKIGKNFLESDLNWLIEVVTGVPHFVDSQSLSLNTLGLYPVDASAAERRALATLALWAVLTHKPKLAMILWKHSDQPIQLALILSMVYDRLCAYVADMGLRHELTELSIQFAKMAAGVLDASHQEATCRAYDVLSESSPDWGHKTAVDIAASARNRTFLAHPCCQKWLTNMFYGNVRMRELPWGPITLPSWFKVLVCAFLIFPMYFWVRFKMDPHQNWDYFREVTDMDSDDENEEDEDEETIKANNVPLLNPFGDAQLKREEKPQSSMFQDKEVFVHGTPNLLVMIQLMWSAPITKFWTYQVMYMVYLGLFSLAVMWPSCGNQYLDTIICAWTFLIILENIRRTIILHQKYKSVPLFFKCVEIGLMCVFLMLYMMGRVVVLFVEPYAARVILCIGLLFFYYRMITIYLPISPTLGPLLYRVKLMVLVDFANFMQMTLLVIISGGIVMHAVLYPDYPFSVELFRRVFHKAWFSLFLTPISDLEDPDFTCPNTGFWPYFFTIQYFVFLKLILLTLLYALFSATASKVQAETDAIWKFQRYQLVIDFANRPRLPPPLSIFSFFYLGFWSVWQCCTWRPARDNVELPQDATGATIEPVDASGGARLSERDYNYWRHLAQDYVARQETEEKDKALSQKQAEMLTSVSEDLDFEMRLLRQLKGRLRELERLMTHSHVYLENIKHLAEKDEERGMISNLVVHHLSRHSPYLGTRIQRFPVPDKYVPWEVMWMDYDPVAFTRPRPEFPLSLQPYVDEDILLLREQQTVSSTAKLPLLHWNCISTNPAGISIDRTSWVMGEDNTPVIFKLDSEGVPRNIMGRTGLRGRGSLPRWGPNHYIFVAITRWHRSKLASVVGSKGLEFVVMRGERRDQLSLPGKLCFWRRKVQRRRTWADVWDQVMAMRAAERRWERHVARLVREER</sequence>
<keyword evidence="3" id="KW-1003">Cell membrane</keyword>
<dbReference type="Pfam" id="PF25969">
    <property type="entry name" value="NUDT9_N"/>
    <property type="match status" value="1"/>
</dbReference>
<evidence type="ECO:0000313" key="16">
    <source>
        <dbReference type="Proteomes" id="UP001235939"/>
    </source>
</evidence>
<dbReference type="InterPro" id="IPR041491">
    <property type="entry name" value="TRPM_SLOG"/>
</dbReference>
<feature type="transmembrane region" description="Helical" evidence="12">
    <location>
        <begin position="817"/>
        <end position="839"/>
    </location>
</feature>
<dbReference type="InterPro" id="IPR015797">
    <property type="entry name" value="NUDIX_hydrolase-like_dom_sf"/>
</dbReference>
<comment type="subcellular location">
    <subcellularLocation>
        <location evidence="1">Cell membrane</location>
        <topology evidence="1">Multi-pass membrane protein</topology>
    </subcellularLocation>
</comment>
<dbReference type="EMBL" id="CP092868">
    <property type="protein sequence ID" value="UYV68963.1"/>
    <property type="molecule type" value="Genomic_DNA"/>
</dbReference>
<keyword evidence="16" id="KW-1185">Reference proteome</keyword>
<name>A0ABY6KK24_9ARAC</name>
<keyword evidence="4" id="KW-0109">Calcium transport</keyword>
<feature type="domain" description="TRPM-like" evidence="14">
    <location>
        <begin position="331"/>
        <end position="378"/>
    </location>
</feature>
<keyword evidence="10 12" id="KW-0472">Membrane</keyword>
<evidence type="ECO:0000256" key="6">
    <source>
        <dbReference type="ARBA" id="ARBA00022692"/>
    </source>
</evidence>